<sequence length="383" mass="38918">MLVRLSIPLAFLVSGIGAVDLRFQGAPAVLPGITGAPLAATVELRLAKRQSTEDFRIPDCATSCLSSAVVSNTNCELFDHSSEPCLGKACGYTNVANDSSLTNLDVLYMLSQDCVTYLRTASTAPTTTTKSTLTASPSTFVATKTESNGSVATVTAIINPTSSSSASGPSSSSYSDLSKGAVAGIAVGATLGGILLVAGIAYLIYRCVSSRKPDGPGVAAAVAIATHQDPGPHSDNKAELHGQGKPISPSTVSATPVSTLSPSAGGVSPNTVNASLMPSSMMTATPSPPPLGHPAGLTQHSSVSWQGLNSQQPQMFQAVPSAQGGFVMVPVPPFPGQAVEIGAPGRDIGPVEVVGESNVRSQHELPTQVYSMGPYEMPAPKGS</sequence>
<feature type="signal peptide" evidence="3">
    <location>
        <begin position="1"/>
        <end position="18"/>
    </location>
</feature>
<evidence type="ECO:0000256" key="3">
    <source>
        <dbReference type="SAM" id="SignalP"/>
    </source>
</evidence>
<feature type="compositionally biased region" description="Basic and acidic residues" evidence="1">
    <location>
        <begin position="230"/>
        <end position="242"/>
    </location>
</feature>
<keyword evidence="5" id="KW-1185">Reference proteome</keyword>
<reference evidence="4 5" key="1">
    <citation type="submission" date="2016-10" db="EMBL/GenBank/DDBJ databases">
        <title>Draft genome sequence of Coniochaeta ligniaria NRRL30616, a lignocellulolytic fungus for bioabatement of inhibitors in plant biomass hydrolysates.</title>
        <authorList>
            <consortium name="DOE Joint Genome Institute"/>
            <person name="Jimenez D.J."/>
            <person name="Hector R.E."/>
            <person name="Riley R."/>
            <person name="Sun H."/>
            <person name="Grigoriev I.V."/>
            <person name="Van Elsas J.D."/>
            <person name="Nichols N.N."/>
        </authorList>
    </citation>
    <scope>NUCLEOTIDE SEQUENCE [LARGE SCALE GENOMIC DNA]</scope>
    <source>
        <strain evidence="4 5">NRRL 30616</strain>
    </source>
</reference>
<keyword evidence="2" id="KW-0812">Transmembrane</keyword>
<feature type="region of interest" description="Disordered" evidence="1">
    <location>
        <begin position="227"/>
        <end position="268"/>
    </location>
</feature>
<dbReference type="EMBL" id="KV875095">
    <property type="protein sequence ID" value="OIW31634.1"/>
    <property type="molecule type" value="Genomic_DNA"/>
</dbReference>
<protein>
    <recommendedName>
        <fullName evidence="6">Extracellular membrane protein CFEM domain-containing protein</fullName>
    </recommendedName>
</protein>
<evidence type="ECO:0008006" key="6">
    <source>
        <dbReference type="Google" id="ProtNLM"/>
    </source>
</evidence>
<dbReference type="STRING" id="1408157.A0A1J7JV66"/>
<evidence type="ECO:0000256" key="2">
    <source>
        <dbReference type="SAM" id="Phobius"/>
    </source>
</evidence>
<organism evidence="4 5">
    <name type="scientific">Coniochaeta ligniaria NRRL 30616</name>
    <dbReference type="NCBI Taxonomy" id="1408157"/>
    <lineage>
        <taxon>Eukaryota</taxon>
        <taxon>Fungi</taxon>
        <taxon>Dikarya</taxon>
        <taxon>Ascomycota</taxon>
        <taxon>Pezizomycotina</taxon>
        <taxon>Sordariomycetes</taxon>
        <taxon>Sordariomycetidae</taxon>
        <taxon>Coniochaetales</taxon>
        <taxon>Coniochaetaceae</taxon>
        <taxon>Coniochaeta</taxon>
    </lineage>
</organism>
<evidence type="ECO:0000313" key="4">
    <source>
        <dbReference type="EMBL" id="OIW31634.1"/>
    </source>
</evidence>
<evidence type="ECO:0000313" key="5">
    <source>
        <dbReference type="Proteomes" id="UP000182658"/>
    </source>
</evidence>
<gene>
    <name evidence="4" type="ORF">CONLIGDRAFT_667496</name>
</gene>
<dbReference type="Proteomes" id="UP000182658">
    <property type="component" value="Unassembled WGS sequence"/>
</dbReference>
<keyword evidence="2" id="KW-1133">Transmembrane helix</keyword>
<dbReference type="OrthoDB" id="4778414at2759"/>
<dbReference type="InParanoid" id="A0A1J7JV66"/>
<evidence type="ECO:0000256" key="1">
    <source>
        <dbReference type="SAM" id="MobiDB-lite"/>
    </source>
</evidence>
<feature type="transmembrane region" description="Helical" evidence="2">
    <location>
        <begin position="181"/>
        <end position="205"/>
    </location>
</feature>
<accession>A0A1J7JV66</accession>
<dbReference type="AlphaFoldDB" id="A0A1J7JV66"/>
<feature type="compositionally biased region" description="Low complexity" evidence="1">
    <location>
        <begin position="248"/>
        <end position="264"/>
    </location>
</feature>
<proteinExistence type="predicted"/>
<name>A0A1J7JV66_9PEZI</name>
<keyword evidence="2" id="KW-0472">Membrane</keyword>
<feature type="chain" id="PRO_5012250240" description="Extracellular membrane protein CFEM domain-containing protein" evidence="3">
    <location>
        <begin position="19"/>
        <end position="383"/>
    </location>
</feature>
<keyword evidence="3" id="KW-0732">Signal</keyword>